<keyword evidence="2" id="KW-1185">Reference proteome</keyword>
<evidence type="ECO:0008006" key="3">
    <source>
        <dbReference type="Google" id="ProtNLM"/>
    </source>
</evidence>
<proteinExistence type="predicted"/>
<dbReference type="Proteomes" id="UP000078492">
    <property type="component" value="Unassembled WGS sequence"/>
</dbReference>
<dbReference type="EMBL" id="KQ978527">
    <property type="protein sequence ID" value="KYN30345.1"/>
    <property type="molecule type" value="Genomic_DNA"/>
</dbReference>
<evidence type="ECO:0000313" key="2">
    <source>
        <dbReference type="Proteomes" id="UP000078492"/>
    </source>
</evidence>
<name>A0A151JSX3_9HYME</name>
<dbReference type="InterPro" id="IPR043502">
    <property type="entry name" value="DNA/RNA_pol_sf"/>
</dbReference>
<organism evidence="1 2">
    <name type="scientific">Trachymyrmex cornetzi</name>
    <dbReference type="NCBI Taxonomy" id="471704"/>
    <lineage>
        <taxon>Eukaryota</taxon>
        <taxon>Metazoa</taxon>
        <taxon>Ecdysozoa</taxon>
        <taxon>Arthropoda</taxon>
        <taxon>Hexapoda</taxon>
        <taxon>Insecta</taxon>
        <taxon>Pterygota</taxon>
        <taxon>Neoptera</taxon>
        <taxon>Endopterygota</taxon>
        <taxon>Hymenoptera</taxon>
        <taxon>Apocrita</taxon>
        <taxon>Aculeata</taxon>
        <taxon>Formicoidea</taxon>
        <taxon>Formicidae</taxon>
        <taxon>Myrmicinae</taxon>
        <taxon>Trachymyrmex</taxon>
    </lineage>
</organism>
<dbReference type="GO" id="GO:0071897">
    <property type="term" value="P:DNA biosynthetic process"/>
    <property type="evidence" value="ECO:0007669"/>
    <property type="project" value="UniProtKB-ARBA"/>
</dbReference>
<dbReference type="Gene3D" id="3.90.1600.10">
    <property type="entry name" value="Palm domain of DNA polymerase"/>
    <property type="match status" value="1"/>
</dbReference>
<dbReference type="AlphaFoldDB" id="A0A151JSX3"/>
<protein>
    <recommendedName>
        <fullName evidence="3">DNA-directed DNA polymerase</fullName>
    </recommendedName>
</protein>
<accession>A0A151JSX3</accession>
<sequence length="492" mass="56983">MRAGCHVEVPREIATKRAVISVRTTDNECFAWSVIAALYPAEKYTERESSYPHYTAVLNFTNIEFPMILKDINKFEQLNDISINVYGIENKQVLPVRLTSDKKEKHINVLYLEDPRNDVVFHNLSGFDAHFIIKEIATAYDGQVDVLPITKEKYILFAKHVDSTKDKNENQCKLFTEALLFSLEWYHVPTNIFTTKSRTASALSVISKTYIQLNTNFRTRAKNDFEKNLFKLMNNAVFGKTMENVRNHIDVKLLTKWDGLYGAEAMIAKPNFHSRSIFAENLIVVELRKLEVKFNKPIYVGMCIFDISKVCLYEFHYDYMLPLFHDKCKIMYTDTDSLIYRIECNDAYESMKRDIARFDTSDYPADNAYGISLANKKVPGLMKDENNGTIMTEFVGLRAKMYTVRVDGKKDIKKAKGVKSNVVARTITFDDYTRCLNEEIGMTRRQSCIRSKLHEIYTISESKIALSPYDDKRYVVPDSTETLPWGHWRVPL</sequence>
<reference evidence="1 2" key="1">
    <citation type="submission" date="2015-09" db="EMBL/GenBank/DDBJ databases">
        <title>Trachymyrmex cornetzi WGS genome.</title>
        <authorList>
            <person name="Nygaard S."/>
            <person name="Hu H."/>
            <person name="Boomsma J."/>
            <person name="Zhang G."/>
        </authorList>
    </citation>
    <scope>NUCLEOTIDE SEQUENCE [LARGE SCALE GENOMIC DNA]</scope>
    <source>
        <strain evidence="1">Tcor2-1</strain>
        <tissue evidence="1">Whole body</tissue>
    </source>
</reference>
<gene>
    <name evidence="1" type="ORF">ALC57_00191</name>
</gene>
<dbReference type="InterPro" id="IPR023211">
    <property type="entry name" value="DNA_pol_palm_dom_sf"/>
</dbReference>
<dbReference type="PANTHER" id="PTHR31511">
    <property type="entry name" value="PROTEIN CBG23764"/>
    <property type="match status" value="1"/>
</dbReference>
<dbReference type="PANTHER" id="PTHR31511:SF12">
    <property type="entry name" value="RHO TERMINATION FACTOR N-TERMINAL DOMAIN-CONTAINING PROTEIN"/>
    <property type="match status" value="1"/>
</dbReference>
<dbReference type="STRING" id="471704.A0A151JSX3"/>
<dbReference type="SUPFAM" id="SSF56672">
    <property type="entry name" value="DNA/RNA polymerases"/>
    <property type="match status" value="1"/>
</dbReference>
<evidence type="ECO:0000313" key="1">
    <source>
        <dbReference type="EMBL" id="KYN30345.1"/>
    </source>
</evidence>